<reference evidence="1 2" key="1">
    <citation type="submission" date="2017-09" db="EMBL/GenBank/DDBJ databases">
        <title>Evaluation of Pacific Biosciences Sequencing Technology to Finishing C. thermocellum Genome Sequences.</title>
        <authorList>
            <person name="Brown S."/>
        </authorList>
    </citation>
    <scope>NUCLEOTIDE SEQUENCE [LARGE SCALE GENOMIC DNA]</scope>
    <source>
        <strain evidence="1 2">AD2</strain>
    </source>
</reference>
<evidence type="ECO:0000313" key="1">
    <source>
        <dbReference type="EMBL" id="PFH03218.1"/>
    </source>
</evidence>
<sequence length="82" mass="9508">MAVDYNAISKIYDKVRSENKSILDLFIEEVKITNTTTILDAAREITPICCKDLHRPKLTASNLPRYEGESNCKKSEYYSYKR</sequence>
<comment type="caution">
    <text evidence="1">The sequence shown here is derived from an EMBL/GenBank/DDBJ whole genome shotgun (WGS) entry which is preliminary data.</text>
</comment>
<dbReference type="Proteomes" id="UP000223596">
    <property type="component" value="Unassembled WGS sequence"/>
</dbReference>
<protein>
    <submittedName>
        <fullName evidence="1">Uncharacterized protein</fullName>
    </submittedName>
</protein>
<name>A0AB36THH6_ACETH</name>
<gene>
    <name evidence="1" type="ORF">M972_112020</name>
</gene>
<dbReference type="AlphaFoldDB" id="A0AB36THH6"/>
<evidence type="ECO:0000313" key="2">
    <source>
        <dbReference type="Proteomes" id="UP000223596"/>
    </source>
</evidence>
<dbReference type="EMBL" id="PDBW01000001">
    <property type="protein sequence ID" value="PFH03218.1"/>
    <property type="molecule type" value="Genomic_DNA"/>
</dbReference>
<organism evidence="1 2">
    <name type="scientific">Acetivibrio thermocellus AD2</name>
    <dbReference type="NCBI Taxonomy" id="1138384"/>
    <lineage>
        <taxon>Bacteria</taxon>
        <taxon>Bacillati</taxon>
        <taxon>Bacillota</taxon>
        <taxon>Clostridia</taxon>
        <taxon>Eubacteriales</taxon>
        <taxon>Oscillospiraceae</taxon>
        <taxon>Acetivibrio</taxon>
    </lineage>
</organism>
<proteinExistence type="predicted"/>
<accession>A0AB36THH6</accession>